<dbReference type="STRING" id="1548749.LS48_01110"/>
<dbReference type="EMBL" id="JRWG01000001">
    <property type="protein sequence ID" value="KXO01104.1"/>
    <property type="molecule type" value="Genomic_DNA"/>
</dbReference>
<sequence length="91" mass="10575">MTEKEKIGNYLFKLREKIPSKEYNKPHISQQELADNHPGLTKFTIGSIERGEGNPTLDKLILFAKGLNLKKVNLFEMQIDVEKYINELKEK</sequence>
<name>A0A137RLU2_9FLAO</name>
<evidence type="ECO:0000313" key="3">
    <source>
        <dbReference type="Proteomes" id="UP000070138"/>
    </source>
</evidence>
<keyword evidence="3" id="KW-1185">Reference proteome</keyword>
<dbReference type="PROSITE" id="PS50943">
    <property type="entry name" value="HTH_CROC1"/>
    <property type="match status" value="1"/>
</dbReference>
<feature type="domain" description="HTH cro/C1-type" evidence="1">
    <location>
        <begin position="44"/>
        <end position="75"/>
    </location>
</feature>
<reference evidence="3" key="1">
    <citation type="submission" date="2014-10" db="EMBL/GenBank/DDBJ databases">
        <title>Genome sequencing of Vitellibacter sp. D-24.</title>
        <authorList>
            <person name="Thevarajoo S."/>
            <person name="Selvaratnam C."/>
            <person name="Goh K.M."/>
            <person name="Chong C.S."/>
        </authorList>
    </citation>
    <scope>NUCLEOTIDE SEQUENCE [LARGE SCALE GENOMIC DNA]</scope>
    <source>
        <strain evidence="3">D-24</strain>
    </source>
</reference>
<protein>
    <recommendedName>
        <fullName evidence="1">HTH cro/C1-type domain-containing protein</fullName>
    </recommendedName>
</protein>
<dbReference type="GO" id="GO:0003677">
    <property type="term" value="F:DNA binding"/>
    <property type="evidence" value="ECO:0007669"/>
    <property type="project" value="InterPro"/>
</dbReference>
<dbReference type="AlphaFoldDB" id="A0A137RLU2"/>
<dbReference type="OrthoDB" id="9781521at2"/>
<dbReference type="InterPro" id="IPR010982">
    <property type="entry name" value="Lambda_DNA-bd_dom_sf"/>
</dbReference>
<dbReference type="Proteomes" id="UP000070138">
    <property type="component" value="Unassembled WGS sequence"/>
</dbReference>
<evidence type="ECO:0000259" key="1">
    <source>
        <dbReference type="PROSITE" id="PS50943"/>
    </source>
</evidence>
<gene>
    <name evidence="2" type="ORF">LS48_01110</name>
</gene>
<comment type="caution">
    <text evidence="2">The sequence shown here is derived from an EMBL/GenBank/DDBJ whole genome shotgun (WGS) entry which is preliminary data.</text>
</comment>
<evidence type="ECO:0000313" key="2">
    <source>
        <dbReference type="EMBL" id="KXO01104.1"/>
    </source>
</evidence>
<proteinExistence type="predicted"/>
<reference evidence="2 3" key="2">
    <citation type="journal article" date="2016" name="Int. J. Syst. Evol. Microbiol.">
        <title>Vitellibacter aquimaris sp. nov., a marine bacterium isolated from seawater.</title>
        <authorList>
            <person name="Thevarajoo S."/>
            <person name="Selvaratnam C."/>
            <person name="Goh K.M."/>
            <person name="Hong K.W."/>
            <person name="Chan X.Y."/>
            <person name="Chan K.G."/>
            <person name="Chong C.S."/>
        </authorList>
    </citation>
    <scope>NUCLEOTIDE SEQUENCE [LARGE SCALE GENOMIC DNA]</scope>
    <source>
        <strain evidence="2 3">D-24</strain>
    </source>
</reference>
<dbReference type="InterPro" id="IPR001387">
    <property type="entry name" value="Cro/C1-type_HTH"/>
</dbReference>
<accession>A0A137RLU2</accession>
<organism evidence="2 3">
    <name type="scientific">Aequorivita aquimaris</name>
    <dbReference type="NCBI Taxonomy" id="1548749"/>
    <lineage>
        <taxon>Bacteria</taxon>
        <taxon>Pseudomonadati</taxon>
        <taxon>Bacteroidota</taxon>
        <taxon>Flavobacteriia</taxon>
        <taxon>Flavobacteriales</taxon>
        <taxon>Flavobacteriaceae</taxon>
        <taxon>Aequorivita</taxon>
    </lineage>
</organism>
<dbReference type="CDD" id="cd00093">
    <property type="entry name" value="HTH_XRE"/>
    <property type="match status" value="1"/>
</dbReference>
<dbReference type="Gene3D" id="1.10.260.40">
    <property type="entry name" value="lambda repressor-like DNA-binding domains"/>
    <property type="match status" value="1"/>
</dbReference>
<dbReference type="RefSeq" id="WP_062619115.1">
    <property type="nucleotide sequence ID" value="NZ_JRWG01000001.1"/>
</dbReference>
<dbReference type="SUPFAM" id="SSF47413">
    <property type="entry name" value="lambda repressor-like DNA-binding domains"/>
    <property type="match status" value="1"/>
</dbReference>